<keyword evidence="3" id="KW-1185">Reference proteome</keyword>
<comment type="caution">
    <text evidence="2">The sequence shown here is derived from an EMBL/GenBank/DDBJ whole genome shotgun (WGS) entry which is preliminary data.</text>
</comment>
<reference evidence="2 3" key="1">
    <citation type="submission" date="2023-02" db="EMBL/GenBank/DDBJ databases">
        <title>LHISI_Scaffold_Assembly.</title>
        <authorList>
            <person name="Stuart O.P."/>
            <person name="Cleave R."/>
            <person name="Magrath M.J.L."/>
            <person name="Mikheyev A.S."/>
        </authorList>
    </citation>
    <scope>NUCLEOTIDE SEQUENCE [LARGE SCALE GENOMIC DNA]</scope>
    <source>
        <strain evidence="2">Daus_M_001</strain>
        <tissue evidence="2">Leg muscle</tissue>
    </source>
</reference>
<proteinExistence type="predicted"/>
<feature type="non-terminal residue" evidence="2">
    <location>
        <position position="153"/>
    </location>
</feature>
<dbReference type="Proteomes" id="UP001159363">
    <property type="component" value="Chromosome 7"/>
</dbReference>
<evidence type="ECO:0000256" key="1">
    <source>
        <dbReference type="SAM" id="MobiDB-lite"/>
    </source>
</evidence>
<evidence type="ECO:0000313" key="3">
    <source>
        <dbReference type="Proteomes" id="UP001159363"/>
    </source>
</evidence>
<organism evidence="2 3">
    <name type="scientific">Dryococelus australis</name>
    <dbReference type="NCBI Taxonomy" id="614101"/>
    <lineage>
        <taxon>Eukaryota</taxon>
        <taxon>Metazoa</taxon>
        <taxon>Ecdysozoa</taxon>
        <taxon>Arthropoda</taxon>
        <taxon>Hexapoda</taxon>
        <taxon>Insecta</taxon>
        <taxon>Pterygota</taxon>
        <taxon>Neoptera</taxon>
        <taxon>Polyneoptera</taxon>
        <taxon>Phasmatodea</taxon>
        <taxon>Verophasmatodea</taxon>
        <taxon>Anareolatae</taxon>
        <taxon>Phasmatidae</taxon>
        <taxon>Eurycanthinae</taxon>
        <taxon>Dryococelus</taxon>
    </lineage>
</organism>
<accession>A0ABQ9GZ84</accession>
<evidence type="ECO:0000313" key="2">
    <source>
        <dbReference type="EMBL" id="KAJ8877330.1"/>
    </source>
</evidence>
<name>A0ABQ9GZ84_9NEOP</name>
<protein>
    <recommendedName>
        <fullName evidence="4">Peptidase A2 domain-containing protein</fullName>
    </recommendedName>
</protein>
<feature type="region of interest" description="Disordered" evidence="1">
    <location>
        <begin position="36"/>
        <end position="62"/>
    </location>
</feature>
<gene>
    <name evidence="2" type="ORF">PR048_021784</name>
</gene>
<sequence>MDQEAMVTYTLGLIFKMLQKNQLNRATYGLSAENVPRQSAPRSCRGPEAKVTGQQGSSHTLEVLSTGPRPNWLPAIIVEVTGPLWYKVIMNDGVSLTNYCQGMSPSGKTLHILADTGSDVAIAPNTVKEGEGHTTQSTRTEVRENVGYGHCLQ</sequence>
<evidence type="ECO:0008006" key="4">
    <source>
        <dbReference type="Google" id="ProtNLM"/>
    </source>
</evidence>
<dbReference type="EMBL" id="JARBHB010000008">
    <property type="protein sequence ID" value="KAJ8877330.1"/>
    <property type="molecule type" value="Genomic_DNA"/>
</dbReference>